<dbReference type="GO" id="GO:0015093">
    <property type="term" value="F:ferrous iron transmembrane transporter activity"/>
    <property type="evidence" value="ECO:0007669"/>
    <property type="project" value="TreeGrafter"/>
</dbReference>
<dbReference type="PANTHER" id="PTHR31632">
    <property type="entry name" value="IRON TRANSPORTER FTH1"/>
    <property type="match status" value="1"/>
</dbReference>
<dbReference type="Pfam" id="PF03239">
    <property type="entry name" value="FTR1"/>
    <property type="match status" value="1"/>
</dbReference>
<protein>
    <submittedName>
        <fullName evidence="7">FTR1 family iron permease</fullName>
    </submittedName>
</protein>
<evidence type="ECO:0000256" key="4">
    <source>
        <dbReference type="ARBA" id="ARBA00022989"/>
    </source>
</evidence>
<reference evidence="7 8" key="1">
    <citation type="journal article" date="2010" name="Int. J. Syst. Evol. Microbiol.">
        <title>Reclassification of Herbaspirillum putei as a later heterotypic synonym of Herbaspirillum huttiense, with the description of H. huttiense subsp. huttiense subsp. nov. and H. huttiense subsp. putei subsp. nov., comb. nov., and description of Herbaspirillum aquaticum sp. nov.</title>
        <authorList>
            <person name="Dobritsa A.P."/>
            <person name="Reddy M.C."/>
            <person name="Samadpour M."/>
        </authorList>
    </citation>
    <scope>NUCLEOTIDE SEQUENCE [LARGE SCALE GENOMIC DNA]</scope>
    <source>
        <strain evidence="7 8">IEH 4430</strain>
    </source>
</reference>
<comment type="caution">
    <text evidence="7">The sequence shown here is derived from an EMBL/GenBank/DDBJ whole genome shotgun (WGS) entry which is preliminary data.</text>
</comment>
<evidence type="ECO:0000256" key="1">
    <source>
        <dbReference type="ARBA" id="ARBA00004141"/>
    </source>
</evidence>
<feature type="transmembrane region" description="Helical" evidence="6">
    <location>
        <begin position="183"/>
        <end position="203"/>
    </location>
</feature>
<evidence type="ECO:0000313" key="7">
    <source>
        <dbReference type="EMBL" id="OWY36824.1"/>
    </source>
</evidence>
<organism evidence="7 8">
    <name type="scientific">Herbaspirillum aquaticum</name>
    <dbReference type="NCBI Taxonomy" id="568783"/>
    <lineage>
        <taxon>Bacteria</taxon>
        <taxon>Pseudomonadati</taxon>
        <taxon>Pseudomonadota</taxon>
        <taxon>Betaproteobacteria</taxon>
        <taxon>Burkholderiales</taxon>
        <taxon>Oxalobacteraceae</taxon>
        <taxon>Herbaspirillum</taxon>
    </lineage>
</organism>
<feature type="transmembrane region" description="Helical" evidence="6">
    <location>
        <begin position="113"/>
        <end position="131"/>
    </location>
</feature>
<gene>
    <name evidence="7" type="ORF">CEJ45_01665</name>
</gene>
<feature type="transmembrane region" description="Helical" evidence="6">
    <location>
        <begin position="258"/>
        <end position="277"/>
    </location>
</feature>
<dbReference type="AlphaFoldDB" id="A0A225SZW6"/>
<evidence type="ECO:0000256" key="2">
    <source>
        <dbReference type="ARBA" id="ARBA00008333"/>
    </source>
</evidence>
<evidence type="ECO:0000313" key="8">
    <source>
        <dbReference type="Proteomes" id="UP000214747"/>
    </source>
</evidence>
<dbReference type="Proteomes" id="UP000214747">
    <property type="component" value="Unassembled WGS sequence"/>
</dbReference>
<evidence type="ECO:0000256" key="3">
    <source>
        <dbReference type="ARBA" id="ARBA00022692"/>
    </source>
</evidence>
<evidence type="ECO:0000256" key="5">
    <source>
        <dbReference type="ARBA" id="ARBA00023136"/>
    </source>
</evidence>
<comment type="similarity">
    <text evidence="2">Belongs to the oxidase-dependent Fe transporter (OFeT) (TC 9.A.10.1) family.</text>
</comment>
<dbReference type="RefSeq" id="WP_088753504.1">
    <property type="nucleotide sequence ID" value="NZ_JARJFG010000001.1"/>
</dbReference>
<proteinExistence type="inferred from homology"/>
<dbReference type="PANTHER" id="PTHR31632:SF2">
    <property type="entry name" value="PLASMA MEMBRANE IRON PERMEASE"/>
    <property type="match status" value="1"/>
</dbReference>
<keyword evidence="5 6" id="KW-0472">Membrane</keyword>
<dbReference type="GO" id="GO:0033573">
    <property type="term" value="C:high-affinity iron permease complex"/>
    <property type="evidence" value="ECO:0007669"/>
    <property type="project" value="InterPro"/>
</dbReference>
<keyword evidence="8" id="KW-1185">Reference proteome</keyword>
<sequence>MGQVMFIVWRESVEALLVVGILYAWLKNGDVGARRGIPYLWGGVVAGVVLAGALGAALLGFSELLSGDAQTYFQIAIVLIAAVLIVQMVFWMRKHGRTLKKEMESSMQSSYESGNWWGVFVLVMLAIAREGSETAVFLYGIGLGQQDASTASLVLAGAIGFGLAFLTFYLLQLGGKIFSWRRFFQVTEVILLLLAAGLLVTGVEKLFDVLLESSDMLASANWTMTLTGQLWDTSALLDDSTTLGSLVSTLTGYRARPALLSVIVYALYWVVVCSALYRKPQPQLKSKRQEAV</sequence>
<dbReference type="EMBL" id="NJGV01000001">
    <property type="protein sequence ID" value="OWY36824.1"/>
    <property type="molecule type" value="Genomic_DNA"/>
</dbReference>
<feature type="transmembrane region" description="Helical" evidence="6">
    <location>
        <begin position="6"/>
        <end position="26"/>
    </location>
</feature>
<keyword evidence="4 6" id="KW-1133">Transmembrane helix</keyword>
<comment type="subcellular location">
    <subcellularLocation>
        <location evidence="1">Membrane</location>
        <topology evidence="1">Multi-pass membrane protein</topology>
    </subcellularLocation>
</comment>
<feature type="transmembrane region" description="Helical" evidence="6">
    <location>
        <begin position="151"/>
        <end position="171"/>
    </location>
</feature>
<name>A0A225SZW6_9BURK</name>
<accession>A0A225SZW6</accession>
<keyword evidence="3 6" id="KW-0812">Transmembrane</keyword>
<feature type="transmembrane region" description="Helical" evidence="6">
    <location>
        <begin position="71"/>
        <end position="92"/>
    </location>
</feature>
<evidence type="ECO:0000256" key="6">
    <source>
        <dbReference type="SAM" id="Phobius"/>
    </source>
</evidence>
<feature type="transmembrane region" description="Helical" evidence="6">
    <location>
        <begin position="38"/>
        <end position="59"/>
    </location>
</feature>
<dbReference type="InterPro" id="IPR004923">
    <property type="entry name" value="FTR1/Fip1/EfeU"/>
</dbReference>